<protein>
    <submittedName>
        <fullName evidence="1">Uncharacterized protein</fullName>
    </submittedName>
</protein>
<name>A0A0V1EBJ4_TRIPS</name>
<dbReference type="Proteomes" id="UP000054632">
    <property type="component" value="Unassembled WGS sequence"/>
</dbReference>
<proteinExistence type="predicted"/>
<comment type="caution">
    <text evidence="1">The sequence shown here is derived from an EMBL/GenBank/DDBJ whole genome shotgun (WGS) entry which is preliminary data.</text>
</comment>
<dbReference type="EMBL" id="JYDR01000063">
    <property type="protein sequence ID" value="KRY71020.1"/>
    <property type="molecule type" value="Genomic_DNA"/>
</dbReference>
<reference evidence="1 2" key="1">
    <citation type="submission" date="2015-01" db="EMBL/GenBank/DDBJ databases">
        <title>Evolution of Trichinella species and genotypes.</title>
        <authorList>
            <person name="Korhonen P.K."/>
            <person name="Edoardo P."/>
            <person name="Giuseppe L.R."/>
            <person name="Gasser R.B."/>
        </authorList>
    </citation>
    <scope>NUCLEOTIDE SEQUENCE [LARGE SCALE GENOMIC DNA]</scope>
    <source>
        <strain evidence="1">ISS13</strain>
    </source>
</reference>
<gene>
    <name evidence="1" type="ORF">T4A_11637</name>
</gene>
<organism evidence="1 2">
    <name type="scientific">Trichinella pseudospiralis</name>
    <name type="common">Parasitic roundworm</name>
    <dbReference type="NCBI Taxonomy" id="6337"/>
    <lineage>
        <taxon>Eukaryota</taxon>
        <taxon>Metazoa</taxon>
        <taxon>Ecdysozoa</taxon>
        <taxon>Nematoda</taxon>
        <taxon>Enoplea</taxon>
        <taxon>Dorylaimia</taxon>
        <taxon>Trichinellida</taxon>
        <taxon>Trichinellidae</taxon>
        <taxon>Trichinella</taxon>
    </lineage>
</organism>
<sequence>MESQHSKTCLSGNVCKFLFDCFAYAYVISDSLVIGVRCYYLTISAFVDYVVVVCLAVKVRDDFPVAILTYNLKYAFELTQAVRQFPNGQMCHSYLCFKVAMSTFRVAVRPNVSMDNLAIHRPHLAICAYVVSRFAACDRDIANRLMTCAVISMDSPFHFAHCNCCFRSSSRQLMTVDPTLRTTLSPTV</sequence>
<evidence type="ECO:0000313" key="1">
    <source>
        <dbReference type="EMBL" id="KRY71020.1"/>
    </source>
</evidence>
<dbReference type="AlphaFoldDB" id="A0A0V1EBJ4"/>
<evidence type="ECO:0000313" key="2">
    <source>
        <dbReference type="Proteomes" id="UP000054632"/>
    </source>
</evidence>
<accession>A0A0V1EBJ4</accession>